<protein>
    <submittedName>
        <fullName evidence="1">Uncharacterized protein</fullName>
    </submittedName>
</protein>
<evidence type="ECO:0000313" key="2">
    <source>
        <dbReference type="Proteomes" id="UP000813444"/>
    </source>
</evidence>
<organism evidence="1 2">
    <name type="scientific">Stachybotrys elegans</name>
    <dbReference type="NCBI Taxonomy" id="80388"/>
    <lineage>
        <taxon>Eukaryota</taxon>
        <taxon>Fungi</taxon>
        <taxon>Dikarya</taxon>
        <taxon>Ascomycota</taxon>
        <taxon>Pezizomycotina</taxon>
        <taxon>Sordariomycetes</taxon>
        <taxon>Hypocreomycetidae</taxon>
        <taxon>Hypocreales</taxon>
        <taxon>Stachybotryaceae</taxon>
        <taxon>Stachybotrys</taxon>
    </lineage>
</organism>
<proteinExistence type="predicted"/>
<keyword evidence="2" id="KW-1185">Reference proteome</keyword>
<dbReference type="OrthoDB" id="5953249at2759"/>
<dbReference type="Proteomes" id="UP000813444">
    <property type="component" value="Unassembled WGS sequence"/>
</dbReference>
<evidence type="ECO:0000313" key="1">
    <source>
        <dbReference type="EMBL" id="KAH7318643.1"/>
    </source>
</evidence>
<name>A0A8K0SV65_9HYPO</name>
<comment type="caution">
    <text evidence="1">The sequence shown here is derived from an EMBL/GenBank/DDBJ whole genome shotgun (WGS) entry which is preliminary data.</text>
</comment>
<gene>
    <name evidence="1" type="ORF">B0I35DRAFT_248809</name>
</gene>
<dbReference type="AlphaFoldDB" id="A0A8K0SV65"/>
<dbReference type="EMBL" id="JAGPNK010000007">
    <property type="protein sequence ID" value="KAH7318643.1"/>
    <property type="molecule type" value="Genomic_DNA"/>
</dbReference>
<accession>A0A8K0SV65</accession>
<sequence length="261" mass="28904">MNRTPREVRNKSERDIILLTWDSRLEEDITSRLREPIFTDKGVQAWDLQRHPYFAEHFRSNAKPSAEKACDALGIITEHNGNSISHCAANDAVFTLAKFIALGTLTNEQYHTFCVARQPLRPMMHPGFVGFTINAVNAPKAPNARPKPPAAAAAPLPAARPNLPRVAQAEAPIADVVTSTAKQMTNLSLTEQTAVEDDERVVTHIFTLPSGTDDDFQWVPARFRVIDGSNVKRVCISADDLVEDQRLMALFLAWARGQPAV</sequence>
<reference evidence="1" key="1">
    <citation type="journal article" date="2021" name="Nat. Commun.">
        <title>Genetic determinants of endophytism in the Arabidopsis root mycobiome.</title>
        <authorList>
            <person name="Mesny F."/>
            <person name="Miyauchi S."/>
            <person name="Thiergart T."/>
            <person name="Pickel B."/>
            <person name="Atanasova L."/>
            <person name="Karlsson M."/>
            <person name="Huettel B."/>
            <person name="Barry K.W."/>
            <person name="Haridas S."/>
            <person name="Chen C."/>
            <person name="Bauer D."/>
            <person name="Andreopoulos W."/>
            <person name="Pangilinan J."/>
            <person name="LaButti K."/>
            <person name="Riley R."/>
            <person name="Lipzen A."/>
            <person name="Clum A."/>
            <person name="Drula E."/>
            <person name="Henrissat B."/>
            <person name="Kohler A."/>
            <person name="Grigoriev I.V."/>
            <person name="Martin F.M."/>
            <person name="Hacquard S."/>
        </authorList>
    </citation>
    <scope>NUCLEOTIDE SEQUENCE</scope>
    <source>
        <strain evidence="1">MPI-CAGE-CH-0235</strain>
    </source>
</reference>